<dbReference type="OrthoDB" id="2192830at2759"/>
<feature type="compositionally biased region" description="Polar residues" evidence="1">
    <location>
        <begin position="382"/>
        <end position="392"/>
    </location>
</feature>
<dbReference type="InterPro" id="IPR018392">
    <property type="entry name" value="LysM"/>
</dbReference>
<feature type="compositionally biased region" description="Basic and acidic residues" evidence="1">
    <location>
        <begin position="397"/>
        <end position="406"/>
    </location>
</feature>
<feature type="compositionally biased region" description="Polar residues" evidence="1">
    <location>
        <begin position="122"/>
        <end position="135"/>
    </location>
</feature>
<evidence type="ECO:0000256" key="1">
    <source>
        <dbReference type="SAM" id="MobiDB-lite"/>
    </source>
</evidence>
<dbReference type="InterPro" id="IPR045030">
    <property type="entry name" value="LYSM1-4"/>
</dbReference>
<evidence type="ECO:0000313" key="4">
    <source>
        <dbReference type="Proteomes" id="UP000664521"/>
    </source>
</evidence>
<accession>A0A8H3FS53</accession>
<feature type="compositionally biased region" description="Basic and acidic residues" evidence="1">
    <location>
        <begin position="548"/>
        <end position="561"/>
    </location>
</feature>
<feature type="compositionally biased region" description="Basic and acidic residues" evidence="1">
    <location>
        <begin position="525"/>
        <end position="535"/>
    </location>
</feature>
<feature type="domain" description="LysM" evidence="2">
    <location>
        <begin position="230"/>
        <end position="273"/>
    </location>
</feature>
<feature type="region of interest" description="Disordered" evidence="1">
    <location>
        <begin position="1"/>
        <end position="95"/>
    </location>
</feature>
<dbReference type="SUPFAM" id="SSF54106">
    <property type="entry name" value="LysM domain"/>
    <property type="match status" value="1"/>
</dbReference>
<feature type="compositionally biased region" description="Low complexity" evidence="1">
    <location>
        <begin position="80"/>
        <end position="90"/>
    </location>
</feature>
<dbReference type="CDD" id="cd00118">
    <property type="entry name" value="LysM"/>
    <property type="match status" value="1"/>
</dbReference>
<evidence type="ECO:0000259" key="2">
    <source>
        <dbReference type="Pfam" id="PF01476"/>
    </source>
</evidence>
<dbReference type="PANTHER" id="PTHR20932">
    <property type="entry name" value="LYSM AND PUTATIVE PEPTIDOGLYCAN-BINDING DOMAIN-CONTAINING PROTEIN"/>
    <property type="match status" value="1"/>
</dbReference>
<reference evidence="3" key="1">
    <citation type="submission" date="2021-03" db="EMBL/GenBank/DDBJ databases">
        <authorList>
            <person name="Tagirdzhanova G."/>
        </authorList>
    </citation>
    <scope>NUCLEOTIDE SEQUENCE</scope>
</reference>
<organism evidence="3 4">
    <name type="scientific">Heterodermia speciosa</name>
    <dbReference type="NCBI Taxonomy" id="116794"/>
    <lineage>
        <taxon>Eukaryota</taxon>
        <taxon>Fungi</taxon>
        <taxon>Dikarya</taxon>
        <taxon>Ascomycota</taxon>
        <taxon>Pezizomycotina</taxon>
        <taxon>Lecanoromycetes</taxon>
        <taxon>OSLEUM clade</taxon>
        <taxon>Lecanoromycetidae</taxon>
        <taxon>Caliciales</taxon>
        <taxon>Physciaceae</taxon>
        <taxon>Heterodermia</taxon>
    </lineage>
</organism>
<dbReference type="AlphaFoldDB" id="A0A8H3FS53"/>
<protein>
    <recommendedName>
        <fullName evidence="2">LysM domain-containing protein</fullName>
    </recommendedName>
</protein>
<feature type="region of interest" description="Disordered" evidence="1">
    <location>
        <begin position="122"/>
        <end position="160"/>
    </location>
</feature>
<dbReference type="Pfam" id="PF01476">
    <property type="entry name" value="LysM"/>
    <property type="match status" value="1"/>
</dbReference>
<comment type="caution">
    <text evidence="3">The sequence shown here is derived from an EMBL/GenBank/DDBJ whole genome shotgun (WGS) entry which is preliminary data.</text>
</comment>
<feature type="compositionally biased region" description="Low complexity" evidence="1">
    <location>
        <begin position="328"/>
        <end position="340"/>
    </location>
</feature>
<feature type="region of interest" description="Disordered" evidence="1">
    <location>
        <begin position="379"/>
        <end position="448"/>
    </location>
</feature>
<feature type="region of interest" description="Disordered" evidence="1">
    <location>
        <begin position="188"/>
        <end position="220"/>
    </location>
</feature>
<keyword evidence="4" id="KW-1185">Reference proteome</keyword>
<proteinExistence type="predicted"/>
<gene>
    <name evidence="3" type="ORF">HETSPECPRED_007424</name>
</gene>
<feature type="region of interest" description="Disordered" evidence="1">
    <location>
        <begin position="520"/>
        <end position="576"/>
    </location>
</feature>
<dbReference type="PANTHER" id="PTHR20932:SF8">
    <property type="entry name" value="LD22649P"/>
    <property type="match status" value="1"/>
</dbReference>
<dbReference type="Proteomes" id="UP000664521">
    <property type="component" value="Unassembled WGS sequence"/>
</dbReference>
<evidence type="ECO:0000313" key="3">
    <source>
        <dbReference type="EMBL" id="CAF9929629.1"/>
    </source>
</evidence>
<dbReference type="EMBL" id="CAJPDS010000052">
    <property type="protein sequence ID" value="CAF9929629.1"/>
    <property type="molecule type" value="Genomic_DNA"/>
</dbReference>
<dbReference type="InterPro" id="IPR036779">
    <property type="entry name" value="LysM_dom_sf"/>
</dbReference>
<feature type="region of interest" description="Disordered" evidence="1">
    <location>
        <begin position="298"/>
        <end position="345"/>
    </location>
</feature>
<dbReference type="Gene3D" id="3.10.350.10">
    <property type="entry name" value="LysM domain"/>
    <property type="match status" value="1"/>
</dbReference>
<sequence>MNVERPSVTSRNSAATLRPRTRRQAQDDGADESYDETIFVLEPRSRPSSQSRSPLRDTSPIPNKHPSRPAIALRNHERSSGNNQSSTSQGLFGGQTLPSTFATGLWESSWTSLQGIASNLLGNDTHVPPSTSGSTNRKRRPLEFTKGSNPKALSGQWGPQGTEERLIAAGTNEDRLAKLQAKKRERLLAANGHIQPDSSGRFKRRDSDERASASAPPSHHEDWEALVYLHKVKPEDTLAGVMIKYNCNAPIFRKANRLWPNDRIQIRKVVYLPVDACGIQGRKLADEEMRMNCFSSTNNDDLMKTPTAVHAPWDPSPNPSEASQTDLSSVATSPSISVSPPDEDPWTHDSWVSLPNFPKPVEVARLSRRSLGFFPPSRRKSVSFSDLDTPSVSLDLPRNDARNDSRGRHKDRSGSSSGSYFADRLQGPGGVGTLSREVRSPGPAQDGLNKLFAAHLPNVAPRASFESAHSNSSHGIENVGGAIEGWMRKIANKAKESVQPPSHSSKSAVGDVIELSDTFELADDNDGRRAERAGDEADLATQPPLGTWKHDQERMLRERFPPRGRVFAESSRQRGV</sequence>
<name>A0A8H3FS53_9LECA</name>